<gene>
    <name evidence="1" type="ORF">D7I44_01690</name>
</gene>
<reference evidence="1 2" key="1">
    <citation type="submission" date="2018-09" db="EMBL/GenBank/DDBJ databases">
        <title>Genome sequencing of strain 2DFW10M-5.</title>
        <authorList>
            <person name="Heo J."/>
            <person name="Kim S.-J."/>
            <person name="Kwon S.-W."/>
        </authorList>
    </citation>
    <scope>NUCLEOTIDE SEQUENCE [LARGE SCALE GENOMIC DNA]</scope>
    <source>
        <strain evidence="1 2">2DFW10M-5</strain>
    </source>
</reference>
<protein>
    <recommendedName>
        <fullName evidence="3">DUF3168 domain-containing protein</fullName>
    </recommendedName>
</protein>
<dbReference type="RefSeq" id="WP_120787903.1">
    <property type="nucleotide sequence ID" value="NZ_CP032624.1"/>
</dbReference>
<name>A0A387BMD9_9MICO</name>
<evidence type="ECO:0000313" key="1">
    <source>
        <dbReference type="EMBL" id="AYG02369.1"/>
    </source>
</evidence>
<sequence>MPIEAIAYPVIEAELIAFYNAASSALGWGCEAFESPPRARPKVFITVQRVGGETTGVFTDVPLVAVQVWATTMAAAAQLARLVRAQTYRLPEQVPDIARVDIQALTQFPDPDAEVPRYQFAVQLTTTGRAV</sequence>
<accession>A0A387BMD9</accession>
<proteinExistence type="predicted"/>
<dbReference type="Proteomes" id="UP000275069">
    <property type="component" value="Chromosome"/>
</dbReference>
<dbReference type="EMBL" id="CP032624">
    <property type="protein sequence ID" value="AYG02369.1"/>
    <property type="molecule type" value="Genomic_DNA"/>
</dbReference>
<keyword evidence="2" id="KW-1185">Reference proteome</keyword>
<dbReference type="AlphaFoldDB" id="A0A387BMD9"/>
<evidence type="ECO:0000313" key="2">
    <source>
        <dbReference type="Proteomes" id="UP000275069"/>
    </source>
</evidence>
<organism evidence="1 2">
    <name type="scientific">Gryllotalpicola protaetiae</name>
    <dbReference type="NCBI Taxonomy" id="2419771"/>
    <lineage>
        <taxon>Bacteria</taxon>
        <taxon>Bacillati</taxon>
        <taxon>Actinomycetota</taxon>
        <taxon>Actinomycetes</taxon>
        <taxon>Micrococcales</taxon>
        <taxon>Microbacteriaceae</taxon>
        <taxon>Gryllotalpicola</taxon>
    </lineage>
</organism>
<dbReference type="OrthoDB" id="4794185at2"/>
<dbReference type="KEGG" id="gry:D7I44_01690"/>
<evidence type="ECO:0008006" key="3">
    <source>
        <dbReference type="Google" id="ProtNLM"/>
    </source>
</evidence>